<dbReference type="InterPro" id="IPR027039">
    <property type="entry name" value="Crtac1"/>
</dbReference>
<dbReference type="RefSeq" id="WP_263340779.1">
    <property type="nucleotide sequence ID" value="NZ_JAGSYH010000006.1"/>
</dbReference>
<dbReference type="SUPFAM" id="SSF48452">
    <property type="entry name" value="TPR-like"/>
    <property type="match status" value="1"/>
</dbReference>
<evidence type="ECO:0000313" key="4">
    <source>
        <dbReference type="EMBL" id="MFC5864136.1"/>
    </source>
</evidence>
<dbReference type="InterPro" id="IPR011990">
    <property type="entry name" value="TPR-like_helical_dom_sf"/>
</dbReference>
<feature type="domain" description="PpiC" evidence="3">
    <location>
        <begin position="7"/>
        <end position="107"/>
    </location>
</feature>
<dbReference type="SUPFAM" id="SSF54534">
    <property type="entry name" value="FKBP-like"/>
    <property type="match status" value="1"/>
</dbReference>
<sequence>MIGPAFAQQARATSHTVPHAPQYGVIVAPTEAEAQKILRRLKSGTDFAVLAEEQSVDATAKDGGYLGSVAAVQLRAEYRTAAAHLKPGEVSEIVHVPEGFAVLTVYTRTPYLKDLDAERIKGLISQGAVRDTIDISGMAEADAAFQVFPKPDGWSKDLNEVCAIRKKSYVDAVGRVAEILPRADADPASQAEPRKLIQGHAMLAQLYVYTGQMDKSIVEWKKALALAQEKVPGAVPYLEEALGVSYLHQAEMENGSYSKPAELGFFPPLKAGVSFTQTANAKLALEEFTEYLKQNPESLEVRWLLNLTYLALGEYPDKVPAQYLIPEKDFAGTQVPGIGRFVDVAPAAGLNVFTGAGGVVVDDFDNDGLLDVVTTSMDMCEPMHFFHNNGDGTFTNRSVQAGLAQQLGGLNVIKADYNNDGCMDLLVLRGGWELPERRSLLKNNCNGTFTDVTEASGLDNIVTASQTAVFADVDNDGWLDLFVGNENAPSQLFRNRGDGTFEDISHKAGVDKIAFTKGVTAADYDNDGYVDLYVSNVTGANFLYHNNGDGTFREVGRQAGVQAPYYSFATWFFDYDNDGWPDLFVNCYFSSEEEVMRSNLGLPYKTETLKLFRNKHDGTFEDVTAKVGLDKVLMPMGANFGDIDNDGYLDMYLGVGQPSLASTMPHMLLRNDEGKRFEDVTAETGTGELHKGHGVAFADLERDGQEDILSGLGGAVPSDKHAMRVYRNPGNGNDWIDVKLKGVKSNREGVGARIEVTVENDGHAQRSIYRTVGETSSFGGNPAEEDIGLGHGARIVALDVWWPATNTRQHFDSVDKDEYIEIEEFAKDFAKLTPKRYQLGDTAATGAK</sequence>
<name>A0ABW1EJW7_9BACT</name>
<evidence type="ECO:0000256" key="1">
    <source>
        <dbReference type="ARBA" id="ARBA00022729"/>
    </source>
</evidence>
<accession>A0ABW1EJW7</accession>
<dbReference type="InterPro" id="IPR028994">
    <property type="entry name" value="Integrin_alpha_N"/>
</dbReference>
<dbReference type="Pfam" id="PF07593">
    <property type="entry name" value="UnbV_ASPIC"/>
    <property type="match status" value="1"/>
</dbReference>
<reference evidence="5" key="1">
    <citation type="journal article" date="2019" name="Int. J. Syst. Evol. Microbiol.">
        <title>The Global Catalogue of Microorganisms (GCM) 10K type strain sequencing project: providing services to taxonomists for standard genome sequencing and annotation.</title>
        <authorList>
            <consortium name="The Broad Institute Genomics Platform"/>
            <consortium name="The Broad Institute Genome Sequencing Center for Infectious Disease"/>
            <person name="Wu L."/>
            <person name="Ma J."/>
        </authorList>
    </citation>
    <scope>NUCLEOTIDE SEQUENCE [LARGE SCALE GENOMIC DNA]</scope>
    <source>
        <strain evidence="5">JCM 4087</strain>
    </source>
</reference>
<protein>
    <submittedName>
        <fullName evidence="4">FG-GAP-like repeat-containing protein</fullName>
    </submittedName>
</protein>
<keyword evidence="2" id="KW-0413">Isomerase</keyword>
<dbReference type="Pfam" id="PF13517">
    <property type="entry name" value="FG-GAP_3"/>
    <property type="match status" value="3"/>
</dbReference>
<dbReference type="InterPro" id="IPR000297">
    <property type="entry name" value="PPIase_PpiC"/>
</dbReference>
<keyword evidence="2" id="KW-0697">Rotamase</keyword>
<evidence type="ECO:0000256" key="2">
    <source>
        <dbReference type="PROSITE-ProRule" id="PRU00278"/>
    </source>
</evidence>
<keyword evidence="1" id="KW-0732">Signal</keyword>
<evidence type="ECO:0000259" key="3">
    <source>
        <dbReference type="PROSITE" id="PS50198"/>
    </source>
</evidence>
<dbReference type="Gene3D" id="1.25.40.10">
    <property type="entry name" value="Tetratricopeptide repeat domain"/>
    <property type="match status" value="1"/>
</dbReference>
<gene>
    <name evidence="4" type="ORF">ACFPT7_17650</name>
</gene>
<dbReference type="Pfam" id="PF00639">
    <property type="entry name" value="Rotamase"/>
    <property type="match status" value="1"/>
</dbReference>
<dbReference type="InterPro" id="IPR011519">
    <property type="entry name" value="UnbV_ASPIC"/>
</dbReference>
<dbReference type="Proteomes" id="UP001596091">
    <property type="component" value="Unassembled WGS sequence"/>
</dbReference>
<dbReference type="PROSITE" id="PS50198">
    <property type="entry name" value="PPIC_PPIASE_2"/>
    <property type="match status" value="1"/>
</dbReference>
<evidence type="ECO:0000313" key="5">
    <source>
        <dbReference type="Proteomes" id="UP001596091"/>
    </source>
</evidence>
<proteinExistence type="predicted"/>
<dbReference type="PROSITE" id="PS01096">
    <property type="entry name" value="PPIC_PPIASE_1"/>
    <property type="match status" value="1"/>
</dbReference>
<dbReference type="InterPro" id="IPR023058">
    <property type="entry name" value="PPIase_PpiC_CS"/>
</dbReference>
<dbReference type="PANTHER" id="PTHR16026:SF0">
    <property type="entry name" value="CARTILAGE ACIDIC PROTEIN 1"/>
    <property type="match status" value="1"/>
</dbReference>
<dbReference type="Gene3D" id="3.10.50.40">
    <property type="match status" value="1"/>
</dbReference>
<dbReference type="InterPro" id="IPR046357">
    <property type="entry name" value="PPIase_dom_sf"/>
</dbReference>
<dbReference type="InterPro" id="IPR013517">
    <property type="entry name" value="FG-GAP"/>
</dbReference>
<organism evidence="4 5">
    <name type="scientific">Acidicapsa dinghuensis</name>
    <dbReference type="NCBI Taxonomy" id="2218256"/>
    <lineage>
        <taxon>Bacteria</taxon>
        <taxon>Pseudomonadati</taxon>
        <taxon>Acidobacteriota</taxon>
        <taxon>Terriglobia</taxon>
        <taxon>Terriglobales</taxon>
        <taxon>Acidobacteriaceae</taxon>
        <taxon>Acidicapsa</taxon>
    </lineage>
</organism>
<dbReference type="Gene3D" id="2.130.10.130">
    <property type="entry name" value="Integrin alpha, N-terminal"/>
    <property type="match status" value="2"/>
</dbReference>
<keyword evidence="5" id="KW-1185">Reference proteome</keyword>
<dbReference type="PANTHER" id="PTHR16026">
    <property type="entry name" value="CARTILAGE ACIDIC PROTEIN 1"/>
    <property type="match status" value="1"/>
</dbReference>
<comment type="caution">
    <text evidence="4">The sequence shown here is derived from an EMBL/GenBank/DDBJ whole genome shotgun (WGS) entry which is preliminary data.</text>
</comment>
<dbReference type="SUPFAM" id="SSF69318">
    <property type="entry name" value="Integrin alpha N-terminal domain"/>
    <property type="match status" value="2"/>
</dbReference>
<dbReference type="EMBL" id="JBHSPH010000008">
    <property type="protein sequence ID" value="MFC5864136.1"/>
    <property type="molecule type" value="Genomic_DNA"/>
</dbReference>